<dbReference type="Pfam" id="PF01061">
    <property type="entry name" value="ABC2_membrane"/>
    <property type="match status" value="1"/>
</dbReference>
<dbReference type="PANTHER" id="PTHR43229">
    <property type="entry name" value="NODULATION PROTEIN J"/>
    <property type="match status" value="1"/>
</dbReference>
<feature type="transmembrane region" description="Helical" evidence="7">
    <location>
        <begin position="158"/>
        <end position="186"/>
    </location>
</feature>
<dbReference type="PANTHER" id="PTHR43229:SF3">
    <property type="entry name" value="ABC-TYPE MULTIDRUG TRANSPORT SYSTEM, PERMEASE COMPONENT"/>
    <property type="match status" value="1"/>
</dbReference>
<evidence type="ECO:0000256" key="6">
    <source>
        <dbReference type="SAM" id="MobiDB-lite"/>
    </source>
</evidence>
<evidence type="ECO:0000313" key="10">
    <source>
        <dbReference type="Proteomes" id="UP001157091"/>
    </source>
</evidence>
<feature type="transmembrane region" description="Helical" evidence="7">
    <location>
        <begin position="126"/>
        <end position="152"/>
    </location>
</feature>
<evidence type="ECO:0000259" key="8">
    <source>
        <dbReference type="Pfam" id="PF01061"/>
    </source>
</evidence>
<evidence type="ECO:0000256" key="1">
    <source>
        <dbReference type="ARBA" id="ARBA00004141"/>
    </source>
</evidence>
<dbReference type="PIRSF" id="PIRSF006648">
    <property type="entry name" value="DrrB"/>
    <property type="match status" value="1"/>
</dbReference>
<dbReference type="RefSeq" id="WP_284294119.1">
    <property type="nucleotide sequence ID" value="NZ_BSUK01000001.1"/>
</dbReference>
<dbReference type="InterPro" id="IPR051784">
    <property type="entry name" value="Nod_factor_ABC_transporter"/>
</dbReference>
<feature type="transmembrane region" description="Helical" evidence="7">
    <location>
        <begin position="241"/>
        <end position="262"/>
    </location>
</feature>
<dbReference type="Proteomes" id="UP001157091">
    <property type="component" value="Unassembled WGS sequence"/>
</dbReference>
<comment type="subcellular location">
    <subcellularLocation>
        <location evidence="1">Membrane</location>
        <topology evidence="1">Multi-pass membrane protein</topology>
    </subcellularLocation>
</comment>
<proteinExistence type="predicted"/>
<gene>
    <name evidence="9" type="ORF">GCM10025864_33140</name>
</gene>
<sequence>MSTLAPSPAPSPAARPTGARIGTPAVGRGVSATYLKLELRRFFRNRRTLIFSLVMPPAFFLIFGTASDYTTQKAGNGNVTAWILVSMALYGALLTATSGGASVSVERAQGWTRQLRLTPLRSWAYVVTKITATMALGAVSVLITVGVGLALGKAHMPFYAWILAPLIAWAGSIVFAAFGLFMGYLLPSENVMQILGPVLALLSFAGGLFFPLGDGWFADVAKVMPTYGLAELTRAPLGDGFSGWAVVNVVAWAVVFSLGAAWRFRKDTARV</sequence>
<feature type="transmembrane region" description="Helical" evidence="7">
    <location>
        <begin position="49"/>
        <end position="67"/>
    </location>
</feature>
<feature type="domain" description="ABC-2 type transporter transmembrane" evidence="8">
    <location>
        <begin position="35"/>
        <end position="231"/>
    </location>
</feature>
<evidence type="ECO:0000313" key="9">
    <source>
        <dbReference type="EMBL" id="GMA25555.1"/>
    </source>
</evidence>
<reference evidence="10" key="1">
    <citation type="journal article" date="2019" name="Int. J. Syst. Evol. Microbiol.">
        <title>The Global Catalogue of Microorganisms (GCM) 10K type strain sequencing project: providing services to taxonomists for standard genome sequencing and annotation.</title>
        <authorList>
            <consortium name="The Broad Institute Genomics Platform"/>
            <consortium name="The Broad Institute Genome Sequencing Center for Infectious Disease"/>
            <person name="Wu L."/>
            <person name="Ma J."/>
        </authorList>
    </citation>
    <scope>NUCLEOTIDE SEQUENCE [LARGE SCALE GENOMIC DNA]</scope>
    <source>
        <strain evidence="10">NBRC 106348</strain>
    </source>
</reference>
<comment type="caution">
    <text evidence="9">The sequence shown here is derived from an EMBL/GenBank/DDBJ whole genome shotgun (WGS) entry which is preliminary data.</text>
</comment>
<protein>
    <submittedName>
        <fullName evidence="9">ABC transporter</fullName>
    </submittedName>
</protein>
<feature type="transmembrane region" description="Helical" evidence="7">
    <location>
        <begin position="79"/>
        <end position="105"/>
    </location>
</feature>
<keyword evidence="4 7" id="KW-0472">Membrane</keyword>
<organism evidence="9 10">
    <name type="scientific">Luteimicrobium album</name>
    <dbReference type="NCBI Taxonomy" id="1054550"/>
    <lineage>
        <taxon>Bacteria</taxon>
        <taxon>Bacillati</taxon>
        <taxon>Actinomycetota</taxon>
        <taxon>Actinomycetes</taxon>
        <taxon>Micrococcales</taxon>
        <taxon>Luteimicrobium</taxon>
    </lineage>
</organism>
<keyword evidence="10" id="KW-1185">Reference proteome</keyword>
<feature type="transmembrane region" description="Helical" evidence="7">
    <location>
        <begin position="198"/>
        <end position="218"/>
    </location>
</feature>
<keyword evidence="3 7" id="KW-1133">Transmembrane helix</keyword>
<dbReference type="InterPro" id="IPR000412">
    <property type="entry name" value="ABC_2_transport"/>
</dbReference>
<evidence type="ECO:0000256" key="2">
    <source>
        <dbReference type="ARBA" id="ARBA00022692"/>
    </source>
</evidence>
<dbReference type="EMBL" id="BSUK01000001">
    <property type="protein sequence ID" value="GMA25555.1"/>
    <property type="molecule type" value="Genomic_DNA"/>
</dbReference>
<name>A0ABQ6I449_9MICO</name>
<dbReference type="InterPro" id="IPR013525">
    <property type="entry name" value="ABC2_TM"/>
</dbReference>
<evidence type="ECO:0000256" key="4">
    <source>
        <dbReference type="ARBA" id="ARBA00023136"/>
    </source>
</evidence>
<feature type="region of interest" description="Disordered" evidence="6">
    <location>
        <begin position="1"/>
        <end position="22"/>
    </location>
</feature>
<keyword evidence="2 7" id="KW-0812">Transmembrane</keyword>
<evidence type="ECO:0000256" key="5">
    <source>
        <dbReference type="ARBA" id="ARBA00023251"/>
    </source>
</evidence>
<accession>A0ABQ6I449</accession>
<evidence type="ECO:0000256" key="3">
    <source>
        <dbReference type="ARBA" id="ARBA00022989"/>
    </source>
</evidence>
<keyword evidence="5" id="KW-0046">Antibiotic resistance</keyword>
<evidence type="ECO:0000256" key="7">
    <source>
        <dbReference type="SAM" id="Phobius"/>
    </source>
</evidence>